<dbReference type="PANTHER" id="PTHR46918:SF1">
    <property type="entry name" value="SYNAPTONEMAL COMPLEX PROTEIN 1"/>
    <property type="match status" value="1"/>
</dbReference>
<proteinExistence type="predicted"/>
<organism evidence="2 3">
    <name type="scientific">Electrophorus voltai</name>
    <dbReference type="NCBI Taxonomy" id="2609070"/>
    <lineage>
        <taxon>Eukaryota</taxon>
        <taxon>Metazoa</taxon>
        <taxon>Chordata</taxon>
        <taxon>Craniata</taxon>
        <taxon>Vertebrata</taxon>
        <taxon>Euteleostomi</taxon>
        <taxon>Actinopterygii</taxon>
        <taxon>Neopterygii</taxon>
        <taxon>Teleostei</taxon>
        <taxon>Ostariophysi</taxon>
        <taxon>Gymnotiformes</taxon>
        <taxon>Gymnotoidei</taxon>
        <taxon>Gymnotidae</taxon>
        <taxon>Electrophorus</taxon>
    </lineage>
</organism>
<feature type="coiled-coil region" evidence="1">
    <location>
        <begin position="263"/>
        <end position="469"/>
    </location>
</feature>
<feature type="coiled-coil region" evidence="1">
    <location>
        <begin position="745"/>
        <end position="850"/>
    </location>
</feature>
<accession>A0AAD9DXA3</accession>
<dbReference type="GO" id="GO:0051026">
    <property type="term" value="P:chiasma assembly"/>
    <property type="evidence" value="ECO:0007669"/>
    <property type="project" value="TreeGrafter"/>
</dbReference>
<evidence type="ECO:0000256" key="1">
    <source>
        <dbReference type="SAM" id="Coils"/>
    </source>
</evidence>
<dbReference type="EMBL" id="JAROKS010000015">
    <property type="protein sequence ID" value="KAK1796488.1"/>
    <property type="molecule type" value="Genomic_DNA"/>
</dbReference>
<keyword evidence="3" id="KW-1185">Reference proteome</keyword>
<gene>
    <name evidence="2" type="ORF">P4O66_009525</name>
</gene>
<feature type="coiled-coil region" evidence="1">
    <location>
        <begin position="498"/>
        <end position="687"/>
    </location>
</feature>
<dbReference type="GO" id="GO:0003690">
    <property type="term" value="F:double-stranded DNA binding"/>
    <property type="evidence" value="ECO:0007669"/>
    <property type="project" value="TreeGrafter"/>
</dbReference>
<dbReference type="GO" id="GO:0000711">
    <property type="term" value="P:meiotic DNA repair synthesis"/>
    <property type="evidence" value="ECO:0007669"/>
    <property type="project" value="TreeGrafter"/>
</dbReference>
<evidence type="ECO:0000313" key="2">
    <source>
        <dbReference type="EMBL" id="KAK1796488.1"/>
    </source>
</evidence>
<sequence length="992" mass="116150">MERSFNFKLLVPPRTNLGQISAVKPQDSGLFEDSININLMPPRQGYNKCFDKETRLPLSHKSMVLPTKSPRAEPAKKIAVMPMEKEEVRACVHACVLTLRSSQLYSKLFEEAEKVKSWKLKMDSEISQKDRKIQENRKTIETQRKAIQELQFENEHLSMKLEEQLDENEDQRNKNNATRTLCNILKDTFERSTEKMSLFEAEREETHGLFMQNHETIQATVLLFREGFQKSEDLKLRFENDFHLKKEEIFILEGKLKEKEGDIKELVLNLQETQHCLNELQETTRQQQELLQKFKQEQDTLEAKLKWAEHLREETEEKQKALACIFEQTKEIHVKDLQERDAKLEKINNIKEQLEHQFKEMQVAKESLESSLTSMKMRVNELESELCLISGELSKKNIELGKIREEKEERERQIQTLKDEMDTNSVAIKSLEEKVKADMGKILQLTAENEEKHDEISELKKKLEITSDENRHMVVSLEQAMNETKQMKEYAILKEITLKGIEEQLSEAMKNKIESSNNLKQLEKDIELHKEKYKVLLERFNQLQLQKNTIEQQVEGGASEAKESQENGEKMKIDIQRLEMEKLQLQAQLEVLSSKIKEQHQENENIQKQVNKSSQSELMKKERHIKALDLKITNLQNKLATKTKTQDENLKENKGLKKQIALEHEKSSQFEAEIVQMKEELQSMKEYHKEELQRVGSEMEHKSMSETQLRLEVQKLKQTTMEAMKIKEDTEIKCQQKITDMIALMEKHKHEYDKMVEEKDAELNEKRMQEDEIRANKTSLELELSNLLLENGQLKQHLEKVKKEKGNLQQKVEDLTKIQTSQKDSYIEKEEYLEQKILALKKQIKCLEKDKSQKKLGDSLLKTPSWTLETKIGLTPRIRSFRIRTPPSIEKEPWRKNSLELDPKSDSSEQNDILVTSYSFSTVPIKSRKPIQAKETGTECLGLFKKVQNSAVYKSPGEALKLAAMKRMRDAGWTTITNLDKKKKKVTDKIFA</sequence>
<dbReference type="AlphaFoldDB" id="A0AAD9DXA3"/>
<dbReference type="InterPro" id="IPR008827">
    <property type="entry name" value="SYCP1"/>
</dbReference>
<dbReference type="GO" id="GO:0001673">
    <property type="term" value="C:male germ cell nucleus"/>
    <property type="evidence" value="ECO:0007669"/>
    <property type="project" value="TreeGrafter"/>
</dbReference>
<dbReference type="GO" id="GO:0000802">
    <property type="term" value="C:transverse filament"/>
    <property type="evidence" value="ECO:0007669"/>
    <property type="project" value="TreeGrafter"/>
</dbReference>
<feature type="coiled-coil region" evidence="1">
    <location>
        <begin position="133"/>
        <end position="181"/>
    </location>
</feature>
<protein>
    <recommendedName>
        <fullName evidence="4">Synaptonemal complex protein 1</fullName>
    </recommendedName>
</protein>
<name>A0AAD9DXA3_9TELE</name>
<reference evidence="2" key="1">
    <citation type="submission" date="2023-03" db="EMBL/GenBank/DDBJ databases">
        <title>Electrophorus voltai genome.</title>
        <authorList>
            <person name="Bian C."/>
        </authorList>
    </citation>
    <scope>NUCLEOTIDE SEQUENCE</scope>
    <source>
        <strain evidence="2">CB-2022</strain>
        <tissue evidence="2">Muscle</tissue>
    </source>
</reference>
<evidence type="ECO:0008006" key="4">
    <source>
        <dbReference type="Google" id="ProtNLM"/>
    </source>
</evidence>
<dbReference type="GO" id="GO:0000801">
    <property type="term" value="C:central element"/>
    <property type="evidence" value="ECO:0007669"/>
    <property type="project" value="TreeGrafter"/>
</dbReference>
<dbReference type="Proteomes" id="UP001239994">
    <property type="component" value="Unassembled WGS sequence"/>
</dbReference>
<comment type="caution">
    <text evidence="2">The sequence shown here is derived from an EMBL/GenBank/DDBJ whole genome shotgun (WGS) entry which is preliminary data.</text>
</comment>
<keyword evidence="1" id="KW-0175">Coiled coil</keyword>
<dbReference type="Pfam" id="PF05483">
    <property type="entry name" value="SCP-1"/>
    <property type="match status" value="1"/>
</dbReference>
<dbReference type="GO" id="GO:0051878">
    <property type="term" value="P:lateral element assembly"/>
    <property type="evidence" value="ECO:0007669"/>
    <property type="project" value="TreeGrafter"/>
</dbReference>
<dbReference type="PANTHER" id="PTHR46918">
    <property type="entry name" value="SYNAPTONEMAL COMPLEX PROTEIN 1"/>
    <property type="match status" value="1"/>
</dbReference>
<evidence type="ECO:0000313" key="3">
    <source>
        <dbReference type="Proteomes" id="UP001239994"/>
    </source>
</evidence>